<dbReference type="AlphaFoldDB" id="A0AAW3I233"/>
<protein>
    <submittedName>
        <fullName evidence="1">Uncharacterized protein</fullName>
    </submittedName>
</protein>
<name>A0AAW3I233_9BURK</name>
<reference evidence="1 2" key="1">
    <citation type="submission" date="2015-07" db="EMBL/GenBank/DDBJ databases">
        <title>Draft genome of Achromobacter spanius.</title>
        <authorList>
            <person name="Wang X."/>
        </authorList>
    </citation>
    <scope>NUCLEOTIDE SEQUENCE [LARGE SCALE GENOMIC DNA]</scope>
    <source>
        <strain evidence="1 2">CGMCC9173</strain>
    </source>
</reference>
<gene>
    <name evidence="1" type="ORF">AFM18_17360</name>
</gene>
<dbReference type="Proteomes" id="UP000037511">
    <property type="component" value="Unassembled WGS sequence"/>
</dbReference>
<sequence>MDTKNRQKKHRLQGAEIVHLAQRLGAHDQAGIAELKKLAGRIEAINASKAAMSLDKRAGFIFEEVHASTFNAAARKAGDFKTTALTGGTGGFAGDQRVDICVVRGDKIVAEAQAKCCGSAARSAVSSAKPKYAGTQRIVPDDQAPAVRDMLSKSAKAKATSPNPRMREIGVNRQEAATKVTGKLKAAGHESKAVTHEQAQTLAAGDMSSVTRAIAMETVKSAATNAAKSGLAVSTAISAATCLSKVANGQISVKEAAKAVVTDGVTGAARSAATAVAAEGVKEVAKRALSASAARAFVAGSGPLAVAGCAAELVTEAYKGELTVEKATRSATRAAGGWAGAEGGALVGSMFGPVGTIIGATLGGIGGSLLGGLW</sequence>
<proteinExistence type="predicted"/>
<accession>A0AAW3I233</accession>
<evidence type="ECO:0000313" key="1">
    <source>
        <dbReference type="EMBL" id="KNE26476.1"/>
    </source>
</evidence>
<organism evidence="1 2">
    <name type="scientific">Achromobacter spanius</name>
    <dbReference type="NCBI Taxonomy" id="217203"/>
    <lineage>
        <taxon>Bacteria</taxon>
        <taxon>Pseudomonadati</taxon>
        <taxon>Pseudomonadota</taxon>
        <taxon>Betaproteobacteria</taxon>
        <taxon>Burkholderiales</taxon>
        <taxon>Alcaligenaceae</taxon>
        <taxon>Achromobacter</taxon>
    </lineage>
</organism>
<dbReference type="EMBL" id="LGVG01000022">
    <property type="protein sequence ID" value="KNE26476.1"/>
    <property type="molecule type" value="Genomic_DNA"/>
</dbReference>
<comment type="caution">
    <text evidence="1">The sequence shown here is derived from an EMBL/GenBank/DDBJ whole genome shotgun (WGS) entry which is preliminary data.</text>
</comment>
<dbReference type="RefSeq" id="WP_050448162.1">
    <property type="nucleotide sequence ID" value="NZ_LGVG01000022.1"/>
</dbReference>
<evidence type="ECO:0000313" key="2">
    <source>
        <dbReference type="Proteomes" id="UP000037511"/>
    </source>
</evidence>